<comment type="subcellular location">
    <subcellularLocation>
        <location evidence="1">Cell membrane</location>
        <topology evidence="1">Multi-pass membrane protein</topology>
    </subcellularLocation>
</comment>
<protein>
    <submittedName>
        <fullName evidence="11">ABC-type branched-subunit amino acid transport system ATPase component/ABC-type branched-subunit amino acid transport system permease subunit</fullName>
    </submittedName>
</protein>
<dbReference type="PROSITE" id="PS50893">
    <property type="entry name" value="ABC_TRANSPORTER_2"/>
    <property type="match status" value="1"/>
</dbReference>
<dbReference type="Pfam" id="PF00005">
    <property type="entry name" value="ABC_tran"/>
    <property type="match status" value="1"/>
</dbReference>
<evidence type="ECO:0000256" key="9">
    <source>
        <dbReference type="SAM" id="Phobius"/>
    </source>
</evidence>
<dbReference type="PANTHER" id="PTHR45772:SF9">
    <property type="entry name" value="CONSERVED COMPONENT OF ABC TRANSPORTER FOR NATURAL AMINO ACIDS"/>
    <property type="match status" value="1"/>
</dbReference>
<sequence length="633" mass="66948">MMSVQENQKVPMGETMSLNQLSAVQSEMSVLSETKHAAVWVRPVVLLSAIICASMLICAPIIFPSTIVLVLGSALVVGMFSLSLNLLFGTSGLLTFGHAAYFGIGAYTVALLVSRLEWNPITGLIVAPFAAAIAAAILAPIVLRGKEIYFGLLTLGTAQLVYAIAHGTPGWTGGDEGLIGDFQPSWAFDLSKLYWFTLACVAGGALVLWIVTRSPFGDALRGLRENRLRAQFIGISPIRYEYAAFIMAAFFAGLAGGLFTIYEGQVQDALFFWQMSATPLIVALLGGFGYFLGPVVGAIFYTLLTDQLASRTEFWDVAVGLVVVIVAIGMPSGIMGALEAGLRNLLGDARSLIPQRATVMSAAPSSAVSGPQTTRADAKNAPVLLEVSNLTKSFGGLHVTRDVSMKVRKGTIHAIIGPNGAGKTTFFNLVTGALRPDAGRVQFAGKDITFANPWDRVKLGLGRSFQQPNIFPALTTIDNVALAEASVRGRTSRLVGKLPAAVRDRAASILENVGLGDVALVRAADLSHGDQRTLEIAMGLAVEAQLLCLDEPTAGVGPGETRQVVNAIRQIAHSQGLTILFVEHDMEVVFGIADRITVLCNGAVLAEGTPEEIRSNPDVIAAYLGSDTAGIHK</sequence>
<dbReference type="InterPro" id="IPR051120">
    <property type="entry name" value="ABC_AA/LPS_Transport"/>
</dbReference>
<keyword evidence="8 9" id="KW-0472">Membrane</keyword>
<dbReference type="Gene3D" id="3.40.50.300">
    <property type="entry name" value="P-loop containing nucleotide triphosphate hydrolases"/>
    <property type="match status" value="1"/>
</dbReference>
<feature type="transmembrane region" description="Helical" evidence="9">
    <location>
        <begin position="44"/>
        <end position="63"/>
    </location>
</feature>
<feature type="domain" description="ABC transporter" evidence="10">
    <location>
        <begin position="385"/>
        <end position="626"/>
    </location>
</feature>
<dbReference type="PANTHER" id="PTHR45772">
    <property type="entry name" value="CONSERVED COMPONENT OF ABC TRANSPORTER FOR NATURAL AMINO ACIDS-RELATED"/>
    <property type="match status" value="1"/>
</dbReference>
<evidence type="ECO:0000256" key="4">
    <source>
        <dbReference type="ARBA" id="ARBA00022692"/>
    </source>
</evidence>
<keyword evidence="6" id="KW-0067">ATP-binding</keyword>
<feature type="transmembrane region" description="Helical" evidence="9">
    <location>
        <begin position="242"/>
        <end position="261"/>
    </location>
</feature>
<dbReference type="SMART" id="SM00382">
    <property type="entry name" value="AAA"/>
    <property type="match status" value="1"/>
</dbReference>
<evidence type="ECO:0000256" key="5">
    <source>
        <dbReference type="ARBA" id="ARBA00022741"/>
    </source>
</evidence>
<feature type="transmembrane region" description="Helical" evidence="9">
    <location>
        <begin position="120"/>
        <end position="141"/>
    </location>
</feature>
<feature type="transmembrane region" description="Helical" evidence="9">
    <location>
        <begin position="148"/>
        <end position="165"/>
    </location>
</feature>
<dbReference type="Pfam" id="PF12399">
    <property type="entry name" value="BCA_ABC_TP_C"/>
    <property type="match status" value="1"/>
</dbReference>
<dbReference type="EMBL" id="JACJHZ010000056">
    <property type="protein sequence ID" value="MBA9024342.1"/>
    <property type="molecule type" value="Genomic_DNA"/>
</dbReference>
<keyword evidence="3" id="KW-1003">Cell membrane</keyword>
<feature type="transmembrane region" description="Helical" evidence="9">
    <location>
        <begin position="281"/>
        <end position="303"/>
    </location>
</feature>
<name>A0ABR6CIY5_9HYPH</name>
<dbReference type="RefSeq" id="WP_182576104.1">
    <property type="nucleotide sequence ID" value="NZ_JACJHY010000056.1"/>
</dbReference>
<keyword evidence="2" id="KW-0813">Transport</keyword>
<dbReference type="CDD" id="cd03219">
    <property type="entry name" value="ABC_Mj1267_LivG_branched"/>
    <property type="match status" value="1"/>
</dbReference>
<organism evidence="11 12">
    <name type="scientific">Aminobacter ciceronei</name>
    <dbReference type="NCBI Taxonomy" id="150723"/>
    <lineage>
        <taxon>Bacteria</taxon>
        <taxon>Pseudomonadati</taxon>
        <taxon>Pseudomonadota</taxon>
        <taxon>Alphaproteobacteria</taxon>
        <taxon>Hyphomicrobiales</taxon>
        <taxon>Phyllobacteriaceae</taxon>
        <taxon>Aminobacter</taxon>
    </lineage>
</organism>
<dbReference type="InterPro" id="IPR003439">
    <property type="entry name" value="ABC_transporter-like_ATP-bd"/>
</dbReference>
<evidence type="ECO:0000259" key="10">
    <source>
        <dbReference type="PROSITE" id="PS50893"/>
    </source>
</evidence>
<evidence type="ECO:0000256" key="2">
    <source>
        <dbReference type="ARBA" id="ARBA00022448"/>
    </source>
</evidence>
<accession>A0ABR6CIY5</accession>
<dbReference type="InterPro" id="IPR027417">
    <property type="entry name" value="P-loop_NTPase"/>
</dbReference>
<gene>
    <name evidence="11" type="ORF">HNQ97_006381</name>
</gene>
<dbReference type="InterPro" id="IPR032823">
    <property type="entry name" value="BCA_ABC_TP_C"/>
</dbReference>
<dbReference type="InterPro" id="IPR043428">
    <property type="entry name" value="LivM-like"/>
</dbReference>
<evidence type="ECO:0000256" key="8">
    <source>
        <dbReference type="ARBA" id="ARBA00023136"/>
    </source>
</evidence>
<keyword evidence="4 9" id="KW-0812">Transmembrane</keyword>
<proteinExistence type="predicted"/>
<dbReference type="SUPFAM" id="SSF52540">
    <property type="entry name" value="P-loop containing nucleoside triphosphate hydrolases"/>
    <property type="match status" value="1"/>
</dbReference>
<evidence type="ECO:0000256" key="7">
    <source>
        <dbReference type="ARBA" id="ARBA00022989"/>
    </source>
</evidence>
<dbReference type="InterPro" id="IPR001851">
    <property type="entry name" value="ABC_transp_permease"/>
</dbReference>
<reference evidence="11 12" key="1">
    <citation type="submission" date="2020-08" db="EMBL/GenBank/DDBJ databases">
        <title>Genomic Encyclopedia of Type Strains, Phase IV (KMG-IV): sequencing the most valuable type-strain genomes for metagenomic binning, comparative biology and taxonomic classification.</title>
        <authorList>
            <person name="Goeker M."/>
        </authorList>
    </citation>
    <scope>NUCLEOTIDE SEQUENCE [LARGE SCALE GENOMIC DNA]</scope>
    <source>
        <strain evidence="11 12">DSM 17455</strain>
    </source>
</reference>
<evidence type="ECO:0000256" key="1">
    <source>
        <dbReference type="ARBA" id="ARBA00004651"/>
    </source>
</evidence>
<feature type="transmembrane region" description="Helical" evidence="9">
    <location>
        <begin position="193"/>
        <end position="211"/>
    </location>
</feature>
<dbReference type="Pfam" id="PF02653">
    <property type="entry name" value="BPD_transp_2"/>
    <property type="match status" value="1"/>
</dbReference>
<evidence type="ECO:0000313" key="11">
    <source>
        <dbReference type="EMBL" id="MBA9024342.1"/>
    </source>
</evidence>
<evidence type="ECO:0000256" key="3">
    <source>
        <dbReference type="ARBA" id="ARBA00022475"/>
    </source>
</evidence>
<dbReference type="CDD" id="cd06581">
    <property type="entry name" value="TM_PBP1_LivM_like"/>
    <property type="match status" value="1"/>
</dbReference>
<feature type="transmembrane region" description="Helical" evidence="9">
    <location>
        <begin position="95"/>
        <end position="114"/>
    </location>
</feature>
<comment type="caution">
    <text evidence="11">The sequence shown here is derived from an EMBL/GenBank/DDBJ whole genome shotgun (WGS) entry which is preliminary data.</text>
</comment>
<dbReference type="Proteomes" id="UP000587524">
    <property type="component" value="Unassembled WGS sequence"/>
</dbReference>
<evidence type="ECO:0000256" key="6">
    <source>
        <dbReference type="ARBA" id="ARBA00022840"/>
    </source>
</evidence>
<keyword evidence="12" id="KW-1185">Reference proteome</keyword>
<feature type="transmembrane region" description="Helical" evidence="9">
    <location>
        <begin position="315"/>
        <end position="338"/>
    </location>
</feature>
<dbReference type="InterPro" id="IPR003593">
    <property type="entry name" value="AAA+_ATPase"/>
</dbReference>
<keyword evidence="7 9" id="KW-1133">Transmembrane helix</keyword>
<feature type="transmembrane region" description="Helical" evidence="9">
    <location>
        <begin position="69"/>
        <end position="88"/>
    </location>
</feature>
<evidence type="ECO:0000313" key="12">
    <source>
        <dbReference type="Proteomes" id="UP000587524"/>
    </source>
</evidence>
<keyword evidence="5" id="KW-0547">Nucleotide-binding</keyword>